<keyword evidence="2" id="KW-0808">Transferase</keyword>
<dbReference type="SUPFAM" id="SSF55729">
    <property type="entry name" value="Acyl-CoA N-acyltransferases (Nat)"/>
    <property type="match status" value="2"/>
</dbReference>
<accession>A0A1F4U595</accession>
<keyword evidence="3" id="KW-0133">Cell shape</keyword>
<dbReference type="PANTHER" id="PTHR36174">
    <property type="entry name" value="LIPID II:GLYCINE GLYCYLTRANSFERASE"/>
    <property type="match status" value="1"/>
</dbReference>
<comment type="similarity">
    <text evidence="1">Belongs to the FemABX family.</text>
</comment>
<evidence type="ECO:0000256" key="6">
    <source>
        <dbReference type="ARBA" id="ARBA00023316"/>
    </source>
</evidence>
<keyword evidence="5" id="KW-0012">Acyltransferase</keyword>
<dbReference type="Proteomes" id="UP000179242">
    <property type="component" value="Unassembled WGS sequence"/>
</dbReference>
<dbReference type="GO" id="GO:0008360">
    <property type="term" value="P:regulation of cell shape"/>
    <property type="evidence" value="ECO:0007669"/>
    <property type="project" value="UniProtKB-KW"/>
</dbReference>
<dbReference type="InterPro" id="IPR016181">
    <property type="entry name" value="Acyl_CoA_acyltransferase"/>
</dbReference>
<dbReference type="GO" id="GO:0071555">
    <property type="term" value="P:cell wall organization"/>
    <property type="evidence" value="ECO:0007669"/>
    <property type="project" value="UniProtKB-KW"/>
</dbReference>
<dbReference type="PROSITE" id="PS51186">
    <property type="entry name" value="GNAT"/>
    <property type="match status" value="1"/>
</dbReference>
<dbReference type="PROSITE" id="PS51191">
    <property type="entry name" value="FEMABX"/>
    <property type="match status" value="1"/>
</dbReference>
<keyword evidence="4" id="KW-0573">Peptidoglycan synthesis</keyword>
<evidence type="ECO:0000256" key="2">
    <source>
        <dbReference type="ARBA" id="ARBA00022679"/>
    </source>
</evidence>
<sequence>MDRNLWNEYVASTPQCPILQSWEWAEVKGWEPIRLAIEENGKIIAAASILKRKIPYLNKSIFYCPNGPAVDFSDREIVGRLIKDIRIEAKKHRAIVLKIDPAIPEEKASLLSQQGFIANKKQVQPRSTYYIDLTKTEEEILKKCDEKTRYNIRLSSKKGVVVNDGTVEEFYELYKETAGRDNFLIHPISYYQKIKTHLVDRGMAKIFIAYLKDEPIAGVFVFMFGSRVWYMYGASKSEQRNVMPNHALHWHIIQWAKQAGYKIYDLWGVPSNPTPDHPLWGVYRFKKGFNGELIKYVGMHDLVFDPLFYHLFEKGLAFFKNARSLLTKGKISDSLGE</sequence>
<feature type="domain" description="N-acetyltransferase" evidence="7">
    <location>
        <begin position="150"/>
        <end position="309"/>
    </location>
</feature>
<evidence type="ECO:0000256" key="4">
    <source>
        <dbReference type="ARBA" id="ARBA00022984"/>
    </source>
</evidence>
<dbReference type="GO" id="GO:0016755">
    <property type="term" value="F:aminoacyltransferase activity"/>
    <property type="evidence" value="ECO:0007669"/>
    <property type="project" value="InterPro"/>
</dbReference>
<evidence type="ECO:0000313" key="8">
    <source>
        <dbReference type="EMBL" id="OGC40102.1"/>
    </source>
</evidence>
<gene>
    <name evidence="8" type="ORF">A2438_02275</name>
</gene>
<evidence type="ECO:0000256" key="1">
    <source>
        <dbReference type="ARBA" id="ARBA00009943"/>
    </source>
</evidence>
<dbReference type="InterPro" id="IPR000182">
    <property type="entry name" value="GNAT_dom"/>
</dbReference>
<keyword evidence="6" id="KW-0961">Cell wall biogenesis/degradation</keyword>
<comment type="caution">
    <text evidence="8">The sequence shown here is derived from an EMBL/GenBank/DDBJ whole genome shotgun (WGS) entry which is preliminary data.</text>
</comment>
<dbReference type="Pfam" id="PF02388">
    <property type="entry name" value="FemAB"/>
    <property type="match status" value="3"/>
</dbReference>
<evidence type="ECO:0000256" key="3">
    <source>
        <dbReference type="ARBA" id="ARBA00022960"/>
    </source>
</evidence>
<evidence type="ECO:0000256" key="5">
    <source>
        <dbReference type="ARBA" id="ARBA00023315"/>
    </source>
</evidence>
<dbReference type="GO" id="GO:0009252">
    <property type="term" value="P:peptidoglycan biosynthetic process"/>
    <property type="evidence" value="ECO:0007669"/>
    <property type="project" value="UniProtKB-KW"/>
</dbReference>
<evidence type="ECO:0000259" key="7">
    <source>
        <dbReference type="PROSITE" id="PS51186"/>
    </source>
</evidence>
<dbReference type="PANTHER" id="PTHR36174:SF1">
    <property type="entry name" value="LIPID II:GLYCINE GLYCYLTRANSFERASE"/>
    <property type="match status" value="1"/>
</dbReference>
<dbReference type="EMBL" id="MEUJ01000004">
    <property type="protein sequence ID" value="OGC40102.1"/>
    <property type="molecule type" value="Genomic_DNA"/>
</dbReference>
<dbReference type="AlphaFoldDB" id="A0A1F4U595"/>
<proteinExistence type="inferred from homology"/>
<dbReference type="Gene3D" id="3.40.630.30">
    <property type="match status" value="2"/>
</dbReference>
<dbReference type="InterPro" id="IPR003447">
    <property type="entry name" value="FEMABX"/>
</dbReference>
<evidence type="ECO:0000313" key="9">
    <source>
        <dbReference type="Proteomes" id="UP000179242"/>
    </source>
</evidence>
<protein>
    <recommendedName>
        <fullName evidence="7">N-acetyltransferase domain-containing protein</fullName>
    </recommendedName>
</protein>
<organism evidence="8 9">
    <name type="scientific">candidate division WOR-1 bacterium RIFOXYC2_FULL_46_14</name>
    <dbReference type="NCBI Taxonomy" id="1802587"/>
    <lineage>
        <taxon>Bacteria</taxon>
        <taxon>Bacillati</taxon>
        <taxon>Saganbacteria</taxon>
    </lineage>
</organism>
<dbReference type="GO" id="GO:0016747">
    <property type="term" value="F:acyltransferase activity, transferring groups other than amino-acyl groups"/>
    <property type="evidence" value="ECO:0007669"/>
    <property type="project" value="InterPro"/>
</dbReference>
<reference evidence="8 9" key="1">
    <citation type="journal article" date="2016" name="Nat. Commun.">
        <title>Thousands of microbial genomes shed light on interconnected biogeochemical processes in an aquifer system.</title>
        <authorList>
            <person name="Anantharaman K."/>
            <person name="Brown C.T."/>
            <person name="Hug L.A."/>
            <person name="Sharon I."/>
            <person name="Castelle C.J."/>
            <person name="Probst A.J."/>
            <person name="Thomas B.C."/>
            <person name="Singh A."/>
            <person name="Wilkins M.J."/>
            <person name="Karaoz U."/>
            <person name="Brodie E.L."/>
            <person name="Williams K.H."/>
            <person name="Hubbard S.S."/>
            <person name="Banfield J.F."/>
        </authorList>
    </citation>
    <scope>NUCLEOTIDE SEQUENCE [LARGE SCALE GENOMIC DNA]</scope>
</reference>
<name>A0A1F4U595_UNCSA</name>
<dbReference type="InterPro" id="IPR050644">
    <property type="entry name" value="PG_Glycine_Bridge_Synth"/>
</dbReference>